<feature type="non-terminal residue" evidence="2">
    <location>
        <position position="37"/>
    </location>
</feature>
<dbReference type="EMBL" id="BLSC01000187">
    <property type="protein sequence ID" value="GFP37852.1"/>
    <property type="molecule type" value="Genomic_DNA"/>
</dbReference>
<dbReference type="Pfam" id="PF13240">
    <property type="entry name" value="Zn_Ribbon_1"/>
    <property type="match status" value="1"/>
</dbReference>
<protein>
    <recommendedName>
        <fullName evidence="1">Zinc-ribbon domain-containing protein</fullName>
    </recommendedName>
</protein>
<dbReference type="Proteomes" id="UP000561271">
    <property type="component" value="Unassembled WGS sequence"/>
</dbReference>
<evidence type="ECO:0000313" key="2">
    <source>
        <dbReference type="EMBL" id="GFP37852.1"/>
    </source>
</evidence>
<dbReference type="RefSeq" id="WP_176231988.1">
    <property type="nucleotide sequence ID" value="NZ_BLSC01000187.1"/>
</dbReference>
<feature type="domain" description="Zinc-ribbon" evidence="1">
    <location>
        <begin position="3"/>
        <end position="25"/>
    </location>
</feature>
<accession>A0A6V8PZD3</accession>
<gene>
    <name evidence="2" type="ORF">HKBW3S44_01532</name>
</gene>
<comment type="caution">
    <text evidence="2">The sequence shown here is derived from an EMBL/GenBank/DDBJ whole genome shotgun (WGS) entry which is preliminary data.</text>
</comment>
<evidence type="ECO:0000313" key="3">
    <source>
        <dbReference type="Proteomes" id="UP000561271"/>
    </source>
</evidence>
<name>A0A6V8PZD3_9ACTN</name>
<sequence>MPFCPECATKNEEGARFCLKCGAALGPSPPAPSVGQM</sequence>
<reference evidence="2 3" key="1">
    <citation type="journal article" date="2020" name="Front. Microbiol.">
        <title>Single-cell genomics of novel Actinobacteria with the Wood-Ljungdahl pathway discovered in a serpentinizing system.</title>
        <authorList>
            <person name="Merino N."/>
            <person name="Kawai M."/>
            <person name="Boyd E.S."/>
            <person name="Colman D.R."/>
            <person name="McGlynn S.E."/>
            <person name="Nealson K.H."/>
            <person name="Kurokawa K."/>
            <person name="Hongoh Y."/>
        </authorList>
    </citation>
    <scope>NUCLEOTIDE SEQUENCE [LARGE SCALE GENOMIC DNA]</scope>
    <source>
        <strain evidence="2 3">S44</strain>
    </source>
</reference>
<evidence type="ECO:0000259" key="1">
    <source>
        <dbReference type="Pfam" id="PF13240"/>
    </source>
</evidence>
<dbReference type="AlphaFoldDB" id="A0A6V8PZD3"/>
<dbReference type="InterPro" id="IPR026870">
    <property type="entry name" value="Zinc_ribbon_dom"/>
</dbReference>
<organism evidence="2 3">
    <name type="scientific">Candidatus Hakubella thermalkaliphila</name>
    <dbReference type="NCBI Taxonomy" id="2754717"/>
    <lineage>
        <taxon>Bacteria</taxon>
        <taxon>Bacillati</taxon>
        <taxon>Actinomycetota</taxon>
        <taxon>Actinomycetota incertae sedis</taxon>
        <taxon>Candidatus Hakubellales</taxon>
        <taxon>Candidatus Hakubellaceae</taxon>
        <taxon>Candidatus Hakubella</taxon>
    </lineage>
</organism>
<proteinExistence type="predicted"/>